<protein>
    <submittedName>
        <fullName evidence="1">Uncharacterized protein</fullName>
    </submittedName>
</protein>
<dbReference type="STRING" id="1618550.UT39_C0002G0064"/>
<dbReference type="AlphaFoldDB" id="A0A0G0N8V2"/>
<accession>A0A0G0N8V2</accession>
<reference evidence="1 2" key="1">
    <citation type="journal article" date="2015" name="Nature">
        <title>rRNA introns, odd ribosomes, and small enigmatic genomes across a large radiation of phyla.</title>
        <authorList>
            <person name="Brown C.T."/>
            <person name="Hug L.A."/>
            <person name="Thomas B.C."/>
            <person name="Sharon I."/>
            <person name="Castelle C.J."/>
            <person name="Singh A."/>
            <person name="Wilkins M.J."/>
            <person name="Williams K.H."/>
            <person name="Banfield J.F."/>
        </authorList>
    </citation>
    <scope>NUCLEOTIDE SEQUENCE [LARGE SCALE GENOMIC DNA]</scope>
</reference>
<dbReference type="Proteomes" id="UP000034246">
    <property type="component" value="Unassembled WGS sequence"/>
</dbReference>
<evidence type="ECO:0000313" key="1">
    <source>
        <dbReference type="EMBL" id="KKR11883.1"/>
    </source>
</evidence>
<comment type="caution">
    <text evidence="1">The sequence shown here is derived from an EMBL/GenBank/DDBJ whole genome shotgun (WGS) entry which is preliminary data.</text>
</comment>
<proteinExistence type="predicted"/>
<sequence length="81" mass="8894">MSITDFKTDKSAKKKKGVKNMATESVIIEQITDQDKSVNQMQTPIVYGSSESTTIRNTCPCTTCGHNGHLTCVLKQPCDID</sequence>
<organism evidence="1 2">
    <name type="scientific">Candidatus Woesebacteria bacterium GW2011_GWA1_39_21</name>
    <dbReference type="NCBI Taxonomy" id="1618550"/>
    <lineage>
        <taxon>Bacteria</taxon>
        <taxon>Candidatus Woeseibacteriota</taxon>
    </lineage>
</organism>
<gene>
    <name evidence="1" type="ORF">UT39_C0002G0064</name>
</gene>
<name>A0A0G0N8V2_9BACT</name>
<evidence type="ECO:0000313" key="2">
    <source>
        <dbReference type="Proteomes" id="UP000034246"/>
    </source>
</evidence>
<dbReference type="EMBL" id="LBWP01000002">
    <property type="protein sequence ID" value="KKR11883.1"/>
    <property type="molecule type" value="Genomic_DNA"/>
</dbReference>